<dbReference type="GO" id="GO:0005829">
    <property type="term" value="C:cytosol"/>
    <property type="evidence" value="ECO:0007669"/>
    <property type="project" value="TreeGrafter"/>
</dbReference>
<dbReference type="Proteomes" id="UP000028868">
    <property type="component" value="Unassembled WGS sequence"/>
</dbReference>
<dbReference type="PANTHER" id="PTHR21294">
    <property type="entry name" value="ELECTRON TRANSFER FLAVOPROTEIN BETA-SUBUNIT"/>
    <property type="match status" value="1"/>
</dbReference>
<dbReference type="Gene3D" id="3.40.50.620">
    <property type="entry name" value="HUPs"/>
    <property type="match status" value="1"/>
</dbReference>
<dbReference type="SUPFAM" id="SSF52402">
    <property type="entry name" value="Adenine nucleotide alpha hydrolases-like"/>
    <property type="match status" value="1"/>
</dbReference>
<dbReference type="EMBL" id="CCDI010000001">
    <property type="protein sequence ID" value="CDQ22873.1"/>
    <property type="molecule type" value="Genomic_DNA"/>
</dbReference>
<keyword evidence="8" id="KW-1185">Reference proteome</keyword>
<accession>A0A024P2Y7</accession>
<name>A0A024P2Y7_9BACI</name>
<organism evidence="7 8">
    <name type="scientific">Halobacillus karajensis</name>
    <dbReference type="NCBI Taxonomy" id="195088"/>
    <lineage>
        <taxon>Bacteria</taxon>
        <taxon>Bacillati</taxon>
        <taxon>Bacillota</taxon>
        <taxon>Bacilli</taxon>
        <taxon>Bacillales</taxon>
        <taxon>Bacillaceae</taxon>
        <taxon>Halobacillus</taxon>
    </lineage>
</organism>
<evidence type="ECO:0000256" key="5">
    <source>
        <dbReference type="ARBA" id="ARBA00022982"/>
    </source>
</evidence>
<dbReference type="PIRSF" id="PIRSF000090">
    <property type="entry name" value="Beta-ETF"/>
    <property type="match status" value="1"/>
</dbReference>
<proteinExistence type="inferred from homology"/>
<evidence type="ECO:0000256" key="1">
    <source>
        <dbReference type="ARBA" id="ARBA00007557"/>
    </source>
</evidence>
<comment type="similarity">
    <text evidence="1">Belongs to the ETF beta-subunit/FixA family.</text>
</comment>
<evidence type="ECO:0000259" key="6">
    <source>
        <dbReference type="SMART" id="SM00893"/>
    </source>
</evidence>
<keyword evidence="5" id="KW-0249">Electron transport</keyword>
<dbReference type="Pfam" id="PF01012">
    <property type="entry name" value="ETF"/>
    <property type="match status" value="1"/>
</dbReference>
<keyword evidence="4" id="KW-0813">Transport</keyword>
<comment type="subunit">
    <text evidence="2">Heterodimer of an alpha and a beta subunit.</text>
</comment>
<gene>
    <name evidence="7" type="primary">etfB_2</name>
    <name evidence="7" type="ORF">BN983_01090</name>
</gene>
<dbReference type="CDD" id="cd01714">
    <property type="entry name" value="ETF_beta"/>
    <property type="match status" value="1"/>
</dbReference>
<feature type="domain" description="Electron transfer flavoprotein alpha/beta-subunit N-terminal" evidence="6">
    <location>
        <begin position="21"/>
        <end position="206"/>
    </location>
</feature>
<evidence type="ECO:0000256" key="2">
    <source>
        <dbReference type="ARBA" id="ARBA00011355"/>
    </source>
</evidence>
<dbReference type="AlphaFoldDB" id="A0A024P2Y7"/>
<evidence type="ECO:0000256" key="3">
    <source>
        <dbReference type="ARBA" id="ARBA00016797"/>
    </source>
</evidence>
<protein>
    <recommendedName>
        <fullName evidence="3">Electron transfer flavoprotein subunit beta</fullName>
    </recommendedName>
</protein>
<dbReference type="InterPro" id="IPR012255">
    <property type="entry name" value="ETF_b"/>
</dbReference>
<dbReference type="SMART" id="SM00893">
    <property type="entry name" value="ETF"/>
    <property type="match status" value="1"/>
</dbReference>
<evidence type="ECO:0000313" key="8">
    <source>
        <dbReference type="Proteomes" id="UP000028868"/>
    </source>
</evidence>
<evidence type="ECO:0000313" key="7">
    <source>
        <dbReference type="EMBL" id="CDQ22873.1"/>
    </source>
</evidence>
<reference evidence="7 8" key="2">
    <citation type="submission" date="2014-05" db="EMBL/GenBank/DDBJ databases">
        <title>Draft genome sequence of Halobacillus karajensis HK-03.</title>
        <authorList>
            <person name="Khelaifia S."/>
            <person name="Croce O."/>
            <person name="Lagier J.C."/>
            <person name="Raoult D."/>
        </authorList>
    </citation>
    <scope>NUCLEOTIDE SEQUENCE [LARGE SCALE GENOMIC DNA]</scope>
    <source>
        <strain evidence="7 8">HD-03</strain>
    </source>
</reference>
<dbReference type="InterPro" id="IPR014730">
    <property type="entry name" value="ETF_a/b_N"/>
</dbReference>
<dbReference type="InterPro" id="IPR033948">
    <property type="entry name" value="ETF_beta_N"/>
</dbReference>
<sequence>MKIYVLIKRILNPEENFLISDGKVDENHASYMLNPYDEYAIEEGIRLKETYGGEVTAISVDSEEAAQPLRTALAMGADRAIWIDSGEGSGDALTTAHALAEFFDDKEADVILAGPVTSDEGSGQVGPRLAELLEVPAVTHVTNLKMSGQKAILERDVEGDKEVVVSSLPFLITTQERLNSPRSIPLAMVKDAENKPIEKQRWLNVENVKAKTETVDILPISKKRGKQLEGDVRQQVGELMAILRHEAEIYQ</sequence>
<reference evidence="8" key="1">
    <citation type="submission" date="2014-03" db="EMBL/GenBank/DDBJ databases">
        <authorList>
            <person name="Urmite Genomes U."/>
        </authorList>
    </citation>
    <scope>NUCLEOTIDE SEQUENCE [LARGE SCALE GENOMIC DNA]</scope>
    <source>
        <strain evidence="8">HD-03</strain>
    </source>
</reference>
<dbReference type="GO" id="GO:0009055">
    <property type="term" value="F:electron transfer activity"/>
    <property type="evidence" value="ECO:0007669"/>
    <property type="project" value="InterPro"/>
</dbReference>
<dbReference type="InterPro" id="IPR014729">
    <property type="entry name" value="Rossmann-like_a/b/a_fold"/>
</dbReference>
<dbReference type="RefSeq" id="WP_035506354.1">
    <property type="nucleotide sequence ID" value="NZ_CCDH010000001.1"/>
</dbReference>
<evidence type="ECO:0000256" key="4">
    <source>
        <dbReference type="ARBA" id="ARBA00022448"/>
    </source>
</evidence>
<comment type="caution">
    <text evidence="7">The sequence shown here is derived from an EMBL/GenBank/DDBJ whole genome shotgun (WGS) entry which is preliminary data.</text>
</comment>
<dbReference type="PANTHER" id="PTHR21294:SF8">
    <property type="entry name" value="ELECTRON TRANSFER FLAVOPROTEIN SUBUNIT BETA"/>
    <property type="match status" value="1"/>
</dbReference>